<evidence type="ECO:0000256" key="10">
    <source>
        <dbReference type="ARBA" id="ARBA00023201"/>
    </source>
</evidence>
<evidence type="ECO:0008006" key="16">
    <source>
        <dbReference type="Google" id="ProtNLM"/>
    </source>
</evidence>
<dbReference type="Gene3D" id="1.10.287.770">
    <property type="entry name" value="YojJ-like"/>
    <property type="match status" value="1"/>
</dbReference>
<keyword evidence="7" id="KW-0915">Sodium</keyword>
<keyword evidence="11 12" id="KW-0407">Ion channel</keyword>
<evidence type="ECO:0000256" key="6">
    <source>
        <dbReference type="ARBA" id="ARBA00022989"/>
    </source>
</evidence>
<dbReference type="GO" id="GO:0015280">
    <property type="term" value="F:ligand-gated sodium channel activity"/>
    <property type="evidence" value="ECO:0007669"/>
    <property type="project" value="TreeGrafter"/>
</dbReference>
<evidence type="ECO:0000256" key="5">
    <source>
        <dbReference type="ARBA" id="ARBA00022692"/>
    </source>
</evidence>
<evidence type="ECO:0000256" key="13">
    <source>
        <dbReference type="SAM" id="Phobius"/>
    </source>
</evidence>
<dbReference type="InterPro" id="IPR001873">
    <property type="entry name" value="ENaC"/>
</dbReference>
<proteinExistence type="inferred from homology"/>
<evidence type="ECO:0000256" key="1">
    <source>
        <dbReference type="ARBA" id="ARBA00004141"/>
    </source>
</evidence>
<reference evidence="14 15" key="1">
    <citation type="submission" date="2021-06" db="EMBL/GenBank/DDBJ databases">
        <title>Caerostris extrusa draft genome.</title>
        <authorList>
            <person name="Kono N."/>
            <person name="Arakawa K."/>
        </authorList>
    </citation>
    <scope>NUCLEOTIDE SEQUENCE [LARGE SCALE GENOMIC DNA]</scope>
</reference>
<sequence length="341" mass="39980">IPLPKYYIPYTYLPENHIAYSDMIELKAQEFSAFRERTYLEHDFTTMQYKRKRPVFSMDLTALRTTKAASLRTPVSTTKLNQLFKSSLDLQEGQSSTAITFLQLHVEPEETFHPWGEPGVMFTIHSPFVAVNPFLKGNVLRPGSFYNIHVRLEEEHLLPHPYKTNCTDYESLWKSNNRTGPRSQQVCKENCMIYFSMTCYRCPYELIMYKNPEDRCNKSSDFYCDRKEKMLEELEECRDNCKPDCVKHMYPYTIEEHTMVKDSKASTVYISVTVDEPEVHVLSHKPQYMVIELFSYVGGFMGCWLGLSVWALVDALEGLLRKGIRYKKTFPLRQNSKNEYS</sequence>
<name>A0AAV4U984_CAEEX</name>
<feature type="non-terminal residue" evidence="14">
    <location>
        <position position="1"/>
    </location>
</feature>
<dbReference type="EMBL" id="BPLR01012478">
    <property type="protein sequence ID" value="GIY54180.1"/>
    <property type="molecule type" value="Genomic_DNA"/>
</dbReference>
<accession>A0AAV4U984</accession>
<keyword evidence="5 12" id="KW-0812">Transmembrane</keyword>
<gene>
    <name evidence="14" type="primary">AVEN_270938_1</name>
    <name evidence="14" type="ORF">CEXT_466981</name>
</gene>
<keyword evidence="3 12" id="KW-0813">Transport</keyword>
<organism evidence="14 15">
    <name type="scientific">Caerostris extrusa</name>
    <name type="common">Bark spider</name>
    <name type="synonym">Caerostris bankana</name>
    <dbReference type="NCBI Taxonomy" id="172846"/>
    <lineage>
        <taxon>Eukaryota</taxon>
        <taxon>Metazoa</taxon>
        <taxon>Ecdysozoa</taxon>
        <taxon>Arthropoda</taxon>
        <taxon>Chelicerata</taxon>
        <taxon>Arachnida</taxon>
        <taxon>Araneae</taxon>
        <taxon>Araneomorphae</taxon>
        <taxon>Entelegynae</taxon>
        <taxon>Araneoidea</taxon>
        <taxon>Araneidae</taxon>
        <taxon>Caerostris</taxon>
    </lineage>
</organism>
<comment type="subcellular location">
    <subcellularLocation>
        <location evidence="1">Membrane</location>
        <topology evidence="1">Multi-pass membrane protein</topology>
    </subcellularLocation>
</comment>
<keyword evidence="10 12" id="KW-0739">Sodium transport</keyword>
<evidence type="ECO:0000256" key="2">
    <source>
        <dbReference type="ARBA" id="ARBA00007193"/>
    </source>
</evidence>
<dbReference type="PANTHER" id="PTHR11690">
    <property type="entry name" value="AMILORIDE-SENSITIVE SODIUM CHANNEL-RELATED"/>
    <property type="match status" value="1"/>
</dbReference>
<evidence type="ECO:0000313" key="14">
    <source>
        <dbReference type="EMBL" id="GIY54180.1"/>
    </source>
</evidence>
<feature type="transmembrane region" description="Helical" evidence="13">
    <location>
        <begin position="293"/>
        <end position="313"/>
    </location>
</feature>
<dbReference type="AlphaFoldDB" id="A0AAV4U984"/>
<evidence type="ECO:0000256" key="11">
    <source>
        <dbReference type="ARBA" id="ARBA00023303"/>
    </source>
</evidence>
<protein>
    <recommendedName>
        <fullName evidence="16">Amiloride-sensitive sodium channel</fullName>
    </recommendedName>
</protein>
<comment type="caution">
    <text evidence="14">The sequence shown here is derived from an EMBL/GenBank/DDBJ whole genome shotgun (WGS) entry which is preliminary data.</text>
</comment>
<evidence type="ECO:0000313" key="15">
    <source>
        <dbReference type="Proteomes" id="UP001054945"/>
    </source>
</evidence>
<keyword evidence="9 13" id="KW-0472">Membrane</keyword>
<dbReference type="GO" id="GO:0005886">
    <property type="term" value="C:plasma membrane"/>
    <property type="evidence" value="ECO:0007669"/>
    <property type="project" value="TreeGrafter"/>
</dbReference>
<keyword evidence="15" id="KW-1185">Reference proteome</keyword>
<dbReference type="Pfam" id="PF00858">
    <property type="entry name" value="ASC"/>
    <property type="match status" value="1"/>
</dbReference>
<keyword evidence="6 13" id="KW-1133">Transmembrane helix</keyword>
<keyword evidence="4 12" id="KW-0894">Sodium channel</keyword>
<evidence type="ECO:0000256" key="8">
    <source>
        <dbReference type="ARBA" id="ARBA00023065"/>
    </source>
</evidence>
<evidence type="ECO:0000256" key="9">
    <source>
        <dbReference type="ARBA" id="ARBA00023136"/>
    </source>
</evidence>
<dbReference type="Proteomes" id="UP001054945">
    <property type="component" value="Unassembled WGS sequence"/>
</dbReference>
<evidence type="ECO:0000256" key="3">
    <source>
        <dbReference type="ARBA" id="ARBA00022448"/>
    </source>
</evidence>
<evidence type="ECO:0000256" key="12">
    <source>
        <dbReference type="RuleBase" id="RU000679"/>
    </source>
</evidence>
<keyword evidence="8 12" id="KW-0406">Ion transport</keyword>
<comment type="similarity">
    <text evidence="2 12">Belongs to the amiloride-sensitive sodium channel (TC 1.A.6) family.</text>
</comment>
<evidence type="ECO:0000256" key="4">
    <source>
        <dbReference type="ARBA" id="ARBA00022461"/>
    </source>
</evidence>
<dbReference type="PANTHER" id="PTHR11690:SF248">
    <property type="entry name" value="PICKPOCKET 17, ISOFORM A"/>
    <property type="match status" value="1"/>
</dbReference>
<evidence type="ECO:0000256" key="7">
    <source>
        <dbReference type="ARBA" id="ARBA00023053"/>
    </source>
</evidence>